<feature type="binding site" evidence="2">
    <location>
        <position position="46"/>
    </location>
    <ligand>
        <name>CoA</name>
        <dbReference type="ChEBI" id="CHEBI:57287"/>
    </ligand>
</feature>
<feature type="domain" description="4'-phosphopantetheinyl transferase N-terminal" evidence="5">
    <location>
        <begin position="44"/>
        <end position="101"/>
    </location>
</feature>
<dbReference type="PANTHER" id="PTHR38096:SF1">
    <property type="entry name" value="ENTEROBACTIN SYNTHASE COMPONENT D"/>
    <property type="match status" value="1"/>
</dbReference>
<evidence type="ECO:0000256" key="1">
    <source>
        <dbReference type="ARBA" id="ARBA00022679"/>
    </source>
</evidence>
<feature type="binding site" evidence="2">
    <location>
        <begin position="91"/>
        <end position="92"/>
    </location>
    <ligand>
        <name>CoA</name>
        <dbReference type="ChEBI" id="CHEBI:57287"/>
    </ligand>
</feature>
<sequence length="229" mass="26122">MDFNSLSELLLNQSCRIRYATTSLHQLNNLTAEQLPEVNFGGSDKRNREYLLGRLATKDALGLLGYPPTWVDRDSFTKSPVWPQGLAGSISHSSGLALAVVCESPPILGMGVDLEKANRAIDLRVAKHVCTPEESEDLHHLEQEKRTNRLLMTFSAKESLYKCCFGKIPKALLRFQNVTLNWESNKWTAHWQFPPGTEFSIDTTVGYWGIDLNWLWTVCWRWQCGFFKK</sequence>
<dbReference type="Gene3D" id="3.90.470.20">
    <property type="entry name" value="4'-phosphopantetheinyl transferase domain"/>
    <property type="match status" value="1"/>
</dbReference>
<feature type="binding site" evidence="3">
    <location>
        <position position="113"/>
    </location>
    <ligand>
        <name>Mg(2+)</name>
        <dbReference type="ChEBI" id="CHEBI:18420"/>
    </ligand>
</feature>
<comment type="cofactor">
    <cofactor evidence="3">
        <name>Mg(2+)</name>
        <dbReference type="ChEBI" id="CHEBI:18420"/>
    </cofactor>
</comment>
<dbReference type="InterPro" id="IPR037143">
    <property type="entry name" value="4-PPantetheinyl_Trfase_dom_sf"/>
</dbReference>
<dbReference type="Proteomes" id="UP000226525">
    <property type="component" value="Unassembled WGS sequence"/>
</dbReference>
<dbReference type="InterPro" id="IPR008278">
    <property type="entry name" value="4-PPantetheinyl_Trfase_dom"/>
</dbReference>
<dbReference type="GO" id="GO:0009239">
    <property type="term" value="P:enterobactin biosynthetic process"/>
    <property type="evidence" value="ECO:0007669"/>
    <property type="project" value="UniProtKB-UniPathway"/>
</dbReference>
<evidence type="ECO:0000259" key="5">
    <source>
        <dbReference type="Pfam" id="PF17837"/>
    </source>
</evidence>
<dbReference type="Pfam" id="PF01648">
    <property type="entry name" value="ACPS"/>
    <property type="match status" value="1"/>
</dbReference>
<dbReference type="EMBL" id="NZEX01000101">
    <property type="protein sequence ID" value="MAH63593.1"/>
    <property type="molecule type" value="Genomic_DNA"/>
</dbReference>
<dbReference type="GO" id="GO:0008897">
    <property type="term" value="F:holo-[acyl-carrier-protein] synthase activity"/>
    <property type="evidence" value="ECO:0007669"/>
    <property type="project" value="InterPro"/>
</dbReference>
<evidence type="ECO:0000313" key="6">
    <source>
        <dbReference type="EMBL" id="MAH63593.1"/>
    </source>
</evidence>
<evidence type="ECO:0000256" key="2">
    <source>
        <dbReference type="PIRSR" id="PIRSR603542-1"/>
    </source>
</evidence>
<evidence type="ECO:0000256" key="3">
    <source>
        <dbReference type="PIRSR" id="PIRSR603542-2"/>
    </source>
</evidence>
<comment type="caution">
    <text evidence="6">The sequence shown here is derived from an EMBL/GenBank/DDBJ whole genome shotgun (WGS) entry which is preliminary data.</text>
</comment>
<dbReference type="PANTHER" id="PTHR38096">
    <property type="entry name" value="ENTEROBACTIN SYNTHASE COMPONENT D"/>
    <property type="match status" value="1"/>
</dbReference>
<feature type="binding site" evidence="2">
    <location>
        <position position="173"/>
    </location>
    <ligand>
        <name>CoA</name>
        <dbReference type="ChEBI" id="CHEBI:57287"/>
    </ligand>
</feature>
<organism evidence="6 7">
    <name type="scientific">SAR324 cluster bacterium</name>
    <dbReference type="NCBI Taxonomy" id="2024889"/>
    <lineage>
        <taxon>Bacteria</taxon>
        <taxon>Deltaproteobacteria</taxon>
        <taxon>SAR324 cluster</taxon>
    </lineage>
</organism>
<proteinExistence type="predicted"/>
<dbReference type="InterPro" id="IPR003542">
    <property type="entry name" value="Enbac_synth_compD-like"/>
</dbReference>
<dbReference type="UniPathway" id="UPA00017"/>
<protein>
    <submittedName>
        <fullName evidence="6">Uncharacterized protein</fullName>
    </submittedName>
</protein>
<dbReference type="SUPFAM" id="SSF56214">
    <property type="entry name" value="4'-phosphopantetheinyl transferase"/>
    <property type="match status" value="1"/>
</dbReference>
<feature type="domain" description="4'-phosphopantetheinyl transferase" evidence="4">
    <location>
        <begin position="109"/>
        <end position="180"/>
    </location>
</feature>
<feature type="binding site" evidence="2">
    <location>
        <position position="54"/>
    </location>
    <ligand>
        <name>CoA</name>
        <dbReference type="ChEBI" id="CHEBI:57287"/>
    </ligand>
</feature>
<feature type="binding site" evidence="3">
    <location>
        <position position="115"/>
    </location>
    <ligand>
        <name>Mg(2+)</name>
        <dbReference type="ChEBI" id="CHEBI:18420"/>
    </ligand>
</feature>
<dbReference type="AlphaFoldDB" id="A0A2D6YK91"/>
<dbReference type="GO" id="GO:0000287">
    <property type="term" value="F:magnesium ion binding"/>
    <property type="evidence" value="ECO:0007669"/>
    <property type="project" value="InterPro"/>
</dbReference>
<dbReference type="InterPro" id="IPR041354">
    <property type="entry name" value="4PPT_N"/>
</dbReference>
<dbReference type="GO" id="GO:0005886">
    <property type="term" value="C:plasma membrane"/>
    <property type="evidence" value="ECO:0007669"/>
    <property type="project" value="TreeGrafter"/>
</dbReference>
<keyword evidence="1" id="KW-0808">Transferase</keyword>
<feature type="binding site" evidence="2">
    <location>
        <position position="113"/>
    </location>
    <ligand>
        <name>CoA</name>
        <dbReference type="ChEBI" id="CHEBI:57287"/>
    </ligand>
</feature>
<dbReference type="PRINTS" id="PR01399">
    <property type="entry name" value="ENTSNTHTASED"/>
</dbReference>
<evidence type="ECO:0000259" key="4">
    <source>
        <dbReference type="Pfam" id="PF01648"/>
    </source>
</evidence>
<name>A0A2D6YK91_9DELT</name>
<feature type="binding site" evidence="2">
    <location>
        <position position="158"/>
    </location>
    <ligand>
        <name>CoA</name>
        <dbReference type="ChEBI" id="CHEBI:57287"/>
    </ligand>
</feature>
<evidence type="ECO:0000313" key="7">
    <source>
        <dbReference type="Proteomes" id="UP000226525"/>
    </source>
</evidence>
<keyword evidence="3" id="KW-0460">Magnesium</keyword>
<dbReference type="Pfam" id="PF17837">
    <property type="entry name" value="4PPT_N"/>
    <property type="match status" value="1"/>
</dbReference>
<keyword evidence="3" id="KW-0479">Metal-binding</keyword>
<dbReference type="GO" id="GO:0009366">
    <property type="term" value="C:enterobactin synthetase complex"/>
    <property type="evidence" value="ECO:0007669"/>
    <property type="project" value="InterPro"/>
</dbReference>
<feature type="binding site" evidence="2">
    <location>
        <position position="162"/>
    </location>
    <ligand>
        <name>CoA</name>
        <dbReference type="ChEBI" id="CHEBI:57287"/>
    </ligand>
</feature>
<gene>
    <name evidence="6" type="ORF">CMN54_09155</name>
</gene>
<accession>A0A2D6YK91</accession>
<reference evidence="7" key="1">
    <citation type="submission" date="2017-09" db="EMBL/GenBank/DDBJ databases">
        <title>The Reconstruction of 2,631 Draft Metagenome-Assembled Genomes from the Global Oceans.</title>
        <authorList>
            <person name="Tully B.J."/>
            <person name="Graham E.D."/>
            <person name="Heidelberg J.F."/>
        </authorList>
    </citation>
    <scope>NUCLEOTIDE SEQUENCE [LARGE SCALE GENOMIC DNA]</scope>
</reference>